<dbReference type="InterPro" id="IPR043128">
    <property type="entry name" value="Rev_trsase/Diguanyl_cyclase"/>
</dbReference>
<dbReference type="Proteomes" id="UP000254340">
    <property type="component" value="Unassembled WGS sequence"/>
</dbReference>
<dbReference type="EMBL" id="UGLH01000004">
    <property type="protein sequence ID" value="STT72784.1"/>
    <property type="molecule type" value="Genomic_DNA"/>
</dbReference>
<name>A0A377XAI8_KLEPN</name>
<gene>
    <name evidence="1" type="ORF">NCTC5047_00468</name>
</gene>
<evidence type="ECO:0000313" key="2">
    <source>
        <dbReference type="Proteomes" id="UP000254340"/>
    </source>
</evidence>
<dbReference type="Gene3D" id="3.30.70.270">
    <property type="match status" value="1"/>
</dbReference>
<dbReference type="InterPro" id="IPR029787">
    <property type="entry name" value="Nucleotide_cyclase"/>
</dbReference>
<protein>
    <submittedName>
        <fullName evidence="1">Sensory box/GGDEF family protein</fullName>
    </submittedName>
</protein>
<accession>A0A377XAI8</accession>
<proteinExistence type="predicted"/>
<dbReference type="AlphaFoldDB" id="A0A377XAI8"/>
<sequence>MRGSGCLAARLWHCFSGKQTFAATEVVLSASIGISVYPEDGTDIIRYWSNSDLAMYRQKAALDHKICWLNVKWMTRRGSAI</sequence>
<dbReference type="SUPFAM" id="SSF55073">
    <property type="entry name" value="Nucleotide cyclase"/>
    <property type="match status" value="1"/>
</dbReference>
<reference evidence="1 2" key="1">
    <citation type="submission" date="2018-06" db="EMBL/GenBank/DDBJ databases">
        <authorList>
            <consortium name="Pathogen Informatics"/>
            <person name="Doyle S."/>
        </authorList>
    </citation>
    <scope>NUCLEOTIDE SEQUENCE [LARGE SCALE GENOMIC DNA]</scope>
    <source>
        <strain evidence="1 2">NCTC5047</strain>
    </source>
</reference>
<evidence type="ECO:0000313" key="1">
    <source>
        <dbReference type="EMBL" id="STT72784.1"/>
    </source>
</evidence>
<organism evidence="1 2">
    <name type="scientific">Klebsiella pneumoniae</name>
    <dbReference type="NCBI Taxonomy" id="573"/>
    <lineage>
        <taxon>Bacteria</taxon>
        <taxon>Pseudomonadati</taxon>
        <taxon>Pseudomonadota</taxon>
        <taxon>Gammaproteobacteria</taxon>
        <taxon>Enterobacterales</taxon>
        <taxon>Enterobacteriaceae</taxon>
        <taxon>Klebsiella/Raoultella group</taxon>
        <taxon>Klebsiella</taxon>
        <taxon>Klebsiella pneumoniae complex</taxon>
    </lineage>
</organism>